<evidence type="ECO:0000256" key="3">
    <source>
        <dbReference type="ARBA" id="ARBA00012744"/>
    </source>
</evidence>
<dbReference type="Gene3D" id="2.60.40.10">
    <property type="entry name" value="Immunoglobulins"/>
    <property type="match status" value="1"/>
</dbReference>
<sequence length="135" mass="15154">MFPFGFGLSYSTFEYSALKCSAISPEGNFTVTFTIKNTSNVYGREVAQIYISDDEVSLPRAQRELKGFKKVALRPGESKTAEVHLDRDALGFYDERRGEWVSEKGIFSVFVGASSEEIKLKESIELVHGLSWRGL</sequence>
<dbReference type="EMBL" id="ML769386">
    <property type="protein sequence ID" value="KAE9409911.1"/>
    <property type="molecule type" value="Genomic_DNA"/>
</dbReference>
<feature type="domain" description="Fibronectin type III-like" evidence="6">
    <location>
        <begin position="45"/>
        <end position="115"/>
    </location>
</feature>
<dbReference type="PANTHER" id="PTHR42715">
    <property type="entry name" value="BETA-GLUCOSIDASE"/>
    <property type="match status" value="1"/>
</dbReference>
<keyword evidence="5" id="KW-0326">Glycosidase</keyword>
<evidence type="ECO:0000313" key="7">
    <source>
        <dbReference type="EMBL" id="KAE9409911.1"/>
    </source>
</evidence>
<evidence type="ECO:0000256" key="2">
    <source>
        <dbReference type="ARBA" id="ARBA00005336"/>
    </source>
</evidence>
<keyword evidence="8" id="KW-1185">Reference proteome</keyword>
<dbReference type="SMART" id="SM01217">
    <property type="entry name" value="Fn3_like"/>
    <property type="match status" value="1"/>
</dbReference>
<proteinExistence type="inferred from homology"/>
<keyword evidence="4" id="KW-0378">Hydrolase</keyword>
<dbReference type="GO" id="GO:0009251">
    <property type="term" value="P:glucan catabolic process"/>
    <property type="evidence" value="ECO:0007669"/>
    <property type="project" value="TreeGrafter"/>
</dbReference>
<dbReference type="OrthoDB" id="3036196at2759"/>
<dbReference type="InterPro" id="IPR050288">
    <property type="entry name" value="Cellulose_deg_GH3"/>
</dbReference>
<reference evidence="7" key="1">
    <citation type="journal article" date="2019" name="Environ. Microbiol.">
        <title>Fungal ecological strategies reflected in gene transcription - a case study of two litter decomposers.</title>
        <authorList>
            <person name="Barbi F."/>
            <person name="Kohler A."/>
            <person name="Barry K."/>
            <person name="Baskaran P."/>
            <person name="Daum C."/>
            <person name="Fauchery L."/>
            <person name="Ihrmark K."/>
            <person name="Kuo A."/>
            <person name="LaButti K."/>
            <person name="Lipzen A."/>
            <person name="Morin E."/>
            <person name="Grigoriev I.V."/>
            <person name="Henrissat B."/>
            <person name="Lindahl B."/>
            <person name="Martin F."/>
        </authorList>
    </citation>
    <scope>NUCLEOTIDE SEQUENCE</scope>
    <source>
        <strain evidence="7">JB14</strain>
    </source>
</reference>
<gene>
    <name evidence="7" type="ORF">BT96DRAFT_460853</name>
</gene>
<organism evidence="7 8">
    <name type="scientific">Gymnopus androsaceus JB14</name>
    <dbReference type="NCBI Taxonomy" id="1447944"/>
    <lineage>
        <taxon>Eukaryota</taxon>
        <taxon>Fungi</taxon>
        <taxon>Dikarya</taxon>
        <taxon>Basidiomycota</taxon>
        <taxon>Agaricomycotina</taxon>
        <taxon>Agaricomycetes</taxon>
        <taxon>Agaricomycetidae</taxon>
        <taxon>Agaricales</taxon>
        <taxon>Marasmiineae</taxon>
        <taxon>Omphalotaceae</taxon>
        <taxon>Gymnopus</taxon>
    </lineage>
</organism>
<dbReference type="FunFam" id="2.60.40.10:FF:000495">
    <property type="entry name" value="Periplasmic beta-glucosidase"/>
    <property type="match status" value="1"/>
</dbReference>
<evidence type="ECO:0000256" key="4">
    <source>
        <dbReference type="ARBA" id="ARBA00022801"/>
    </source>
</evidence>
<evidence type="ECO:0000256" key="1">
    <source>
        <dbReference type="ARBA" id="ARBA00000448"/>
    </source>
</evidence>
<accession>A0A6A4IGY4</accession>
<name>A0A6A4IGY4_9AGAR</name>
<comment type="similarity">
    <text evidence="2">Belongs to the glycosyl hydrolase 3 family.</text>
</comment>
<dbReference type="GO" id="GO:0008422">
    <property type="term" value="F:beta-glucosidase activity"/>
    <property type="evidence" value="ECO:0007669"/>
    <property type="project" value="UniProtKB-EC"/>
</dbReference>
<dbReference type="InterPro" id="IPR013783">
    <property type="entry name" value="Ig-like_fold"/>
</dbReference>
<dbReference type="InterPro" id="IPR026891">
    <property type="entry name" value="Fn3-like"/>
</dbReference>
<evidence type="ECO:0000259" key="6">
    <source>
        <dbReference type="SMART" id="SM01217"/>
    </source>
</evidence>
<dbReference type="Pfam" id="PF14310">
    <property type="entry name" value="Fn3-like"/>
    <property type="match status" value="1"/>
</dbReference>
<evidence type="ECO:0000256" key="5">
    <source>
        <dbReference type="ARBA" id="ARBA00023295"/>
    </source>
</evidence>
<protein>
    <recommendedName>
        <fullName evidence="3">beta-glucosidase</fullName>
        <ecNumber evidence="3">3.2.1.21</ecNumber>
    </recommendedName>
</protein>
<dbReference type="PANTHER" id="PTHR42715:SF3">
    <property type="entry name" value="BETA-GLUCOSIDASE B-RELATED"/>
    <property type="match status" value="1"/>
</dbReference>
<dbReference type="EC" id="3.2.1.21" evidence="3"/>
<dbReference type="Proteomes" id="UP000799118">
    <property type="component" value="Unassembled WGS sequence"/>
</dbReference>
<comment type="catalytic activity">
    <reaction evidence="1">
        <text>Hydrolysis of terminal, non-reducing beta-D-glucosyl residues with release of beta-D-glucose.</text>
        <dbReference type="EC" id="3.2.1.21"/>
    </reaction>
</comment>
<dbReference type="AlphaFoldDB" id="A0A6A4IGY4"/>
<evidence type="ECO:0000313" key="8">
    <source>
        <dbReference type="Proteomes" id="UP000799118"/>
    </source>
</evidence>